<evidence type="ECO:0000313" key="1">
    <source>
        <dbReference type="Proteomes" id="UP000887565"/>
    </source>
</evidence>
<protein>
    <submittedName>
        <fullName evidence="2">Uncharacterized protein</fullName>
    </submittedName>
</protein>
<keyword evidence="1" id="KW-1185">Reference proteome</keyword>
<proteinExistence type="predicted"/>
<organism evidence="1 2">
    <name type="scientific">Romanomermis culicivorax</name>
    <name type="common">Nematode worm</name>
    <dbReference type="NCBI Taxonomy" id="13658"/>
    <lineage>
        <taxon>Eukaryota</taxon>
        <taxon>Metazoa</taxon>
        <taxon>Ecdysozoa</taxon>
        <taxon>Nematoda</taxon>
        <taxon>Enoplea</taxon>
        <taxon>Dorylaimia</taxon>
        <taxon>Mermithida</taxon>
        <taxon>Mermithoidea</taxon>
        <taxon>Mermithidae</taxon>
        <taxon>Romanomermis</taxon>
    </lineage>
</organism>
<dbReference type="AlphaFoldDB" id="A0A915HDC5"/>
<evidence type="ECO:0000313" key="2">
    <source>
        <dbReference type="WBParaSite" id="nRc.2.0.1.t00070-RA"/>
    </source>
</evidence>
<name>A0A915HDC5_ROMCU</name>
<dbReference type="WBParaSite" id="nRc.2.0.1.t00070-RA">
    <property type="protein sequence ID" value="nRc.2.0.1.t00070-RA"/>
    <property type="gene ID" value="nRc.2.0.1.g00070"/>
</dbReference>
<reference evidence="2" key="1">
    <citation type="submission" date="2022-11" db="UniProtKB">
        <authorList>
            <consortium name="WormBaseParasite"/>
        </authorList>
    </citation>
    <scope>IDENTIFICATION</scope>
</reference>
<accession>A0A915HDC5</accession>
<sequence length="76" mass="8586">MKAVKPSPFICKPEPAFSFPLSTTEATVDCLFILLLLPYPTPLSTVATIHFRIKDREVIYVVTEPLKRITKETNHA</sequence>
<dbReference type="Proteomes" id="UP000887565">
    <property type="component" value="Unplaced"/>
</dbReference>